<keyword evidence="1" id="KW-0812">Transmembrane</keyword>
<name>A0ABM7C5E2_9FLAO</name>
<feature type="transmembrane region" description="Helical" evidence="1">
    <location>
        <begin position="41"/>
        <end position="60"/>
    </location>
</feature>
<reference evidence="2 3" key="1">
    <citation type="submission" date="2018-11" db="EMBL/GenBank/DDBJ databases">
        <title>Proposal to divide the Flavobacteriaceae and reorganize its genera based on Amino Acid Identity values calculated from whole genome sequences.</title>
        <authorList>
            <person name="Nicholson A.C."/>
            <person name="Gulvik C.A."/>
            <person name="Whitney A.M."/>
            <person name="Humrighouse B.W."/>
            <person name="Bell M."/>
            <person name="Holmes B."/>
            <person name="Steigerwalt A.G."/>
            <person name="Villarma A."/>
            <person name="Sheth M."/>
            <person name="Batra D."/>
            <person name="Pryor J."/>
            <person name="Bernardet J.-F."/>
            <person name="Hugo C."/>
            <person name="Kampfer P."/>
            <person name="Newman J.D."/>
            <person name="McQuiston J.R."/>
        </authorList>
    </citation>
    <scope>NUCLEOTIDE SEQUENCE [LARGE SCALE GENOMIC DNA]</scope>
    <source>
        <strain evidence="2 3">H3001</strain>
    </source>
</reference>
<keyword evidence="1" id="KW-1133">Transmembrane helix</keyword>
<keyword evidence="3" id="KW-1185">Reference proteome</keyword>
<dbReference type="Proteomes" id="UP000274483">
    <property type="component" value="Chromosome"/>
</dbReference>
<protein>
    <submittedName>
        <fullName evidence="2">Uncharacterized protein</fullName>
    </submittedName>
</protein>
<evidence type="ECO:0000313" key="2">
    <source>
        <dbReference type="EMBL" id="AZI66185.1"/>
    </source>
</evidence>
<evidence type="ECO:0000313" key="3">
    <source>
        <dbReference type="Proteomes" id="UP000274483"/>
    </source>
</evidence>
<gene>
    <name evidence="2" type="ORF">EIB71_00150</name>
</gene>
<sequence>MKSTIKFLLKIFIVTALIFGFMLVIPELFSNQKIEIKEISIKALIFGLLMAIILGLLQVVKMKKNGIRNASDLDFKVNQKSTFTSKLTLKEIFDELKTKYKSINLTSDKIIIRTSISLYSWGENIEITKGSTNEFEYEITSKPQLPTTLIDYGKNCENILKIKKIINNFA</sequence>
<dbReference type="EMBL" id="CP034158">
    <property type="protein sequence ID" value="AZI66185.1"/>
    <property type="molecule type" value="Genomic_DNA"/>
</dbReference>
<proteinExistence type="predicted"/>
<evidence type="ECO:0000256" key="1">
    <source>
        <dbReference type="SAM" id="Phobius"/>
    </source>
</evidence>
<feature type="transmembrane region" description="Helical" evidence="1">
    <location>
        <begin position="7"/>
        <end position="29"/>
    </location>
</feature>
<accession>A0ABM7C5E2</accession>
<keyword evidence="1" id="KW-0472">Membrane</keyword>
<dbReference type="RefSeq" id="WP_124756848.1">
    <property type="nucleotide sequence ID" value="NZ_CBCRWA010000001.1"/>
</dbReference>
<organism evidence="2 3">
    <name type="scientific">Kaistella daneshvariae</name>
    <dbReference type="NCBI Taxonomy" id="2487074"/>
    <lineage>
        <taxon>Bacteria</taxon>
        <taxon>Pseudomonadati</taxon>
        <taxon>Bacteroidota</taxon>
        <taxon>Flavobacteriia</taxon>
        <taxon>Flavobacteriales</taxon>
        <taxon>Weeksellaceae</taxon>
        <taxon>Chryseobacterium group</taxon>
        <taxon>Kaistella</taxon>
    </lineage>
</organism>